<keyword evidence="2" id="KW-0238">DNA-binding</keyword>
<keyword evidence="1" id="KW-0805">Transcription regulation</keyword>
<dbReference type="PROSITE" id="PS00622">
    <property type="entry name" value="HTH_LUXR_1"/>
    <property type="match status" value="1"/>
</dbReference>
<dbReference type="AlphaFoldDB" id="A0A418YEY5"/>
<reference evidence="5 6" key="2">
    <citation type="submission" date="2019-01" db="EMBL/GenBank/DDBJ databases">
        <title>Motilimonas pumilus sp. nov., isolated from the gut of sea cucumber (Apostichopus japonicus).</title>
        <authorList>
            <person name="Wang F.-Q."/>
            <person name="Ren L.-H."/>
            <person name="Lin Y.-W."/>
            <person name="Sun G.-H."/>
            <person name="Du Z.-J."/>
            <person name="Zhao J.-X."/>
            <person name="Liu X.-J."/>
            <person name="Liu L.-J."/>
        </authorList>
    </citation>
    <scope>NUCLEOTIDE SEQUENCE [LARGE SCALE GENOMIC DNA]</scope>
    <source>
        <strain evidence="5 6">PLHSC7-2</strain>
    </source>
</reference>
<evidence type="ECO:0000256" key="2">
    <source>
        <dbReference type="ARBA" id="ARBA00023125"/>
    </source>
</evidence>
<reference evidence="5 6" key="1">
    <citation type="submission" date="2018-09" db="EMBL/GenBank/DDBJ databases">
        <authorList>
            <person name="Wang F."/>
        </authorList>
    </citation>
    <scope>NUCLEOTIDE SEQUENCE [LARGE SCALE GENOMIC DNA]</scope>
    <source>
        <strain evidence="5 6">PLHSC7-2</strain>
    </source>
</reference>
<evidence type="ECO:0000256" key="3">
    <source>
        <dbReference type="ARBA" id="ARBA00023163"/>
    </source>
</evidence>
<evidence type="ECO:0000313" key="5">
    <source>
        <dbReference type="EMBL" id="RJG47761.1"/>
    </source>
</evidence>
<gene>
    <name evidence="5" type="primary">malT</name>
    <name evidence="5" type="ORF">D1Z90_10190</name>
</gene>
<proteinExistence type="predicted"/>
<dbReference type="InterPro" id="IPR000792">
    <property type="entry name" value="Tscrpt_reg_LuxR_C"/>
</dbReference>
<dbReference type="EMBL" id="QZCH01000011">
    <property type="protein sequence ID" value="RJG47761.1"/>
    <property type="molecule type" value="Genomic_DNA"/>
</dbReference>
<dbReference type="Gene3D" id="1.10.10.10">
    <property type="entry name" value="Winged helix-like DNA-binding domain superfamily/Winged helix DNA-binding domain"/>
    <property type="match status" value="1"/>
</dbReference>
<dbReference type="Gene3D" id="3.40.50.300">
    <property type="entry name" value="P-loop containing nucleotide triphosphate hydrolases"/>
    <property type="match status" value="1"/>
</dbReference>
<dbReference type="InterPro" id="IPR016032">
    <property type="entry name" value="Sig_transdc_resp-reg_C-effctor"/>
</dbReference>
<dbReference type="InterPro" id="IPR027417">
    <property type="entry name" value="P-loop_NTPase"/>
</dbReference>
<dbReference type="GO" id="GO:0006355">
    <property type="term" value="P:regulation of DNA-templated transcription"/>
    <property type="evidence" value="ECO:0007669"/>
    <property type="project" value="InterPro"/>
</dbReference>
<evidence type="ECO:0000313" key="6">
    <source>
        <dbReference type="Proteomes" id="UP000283255"/>
    </source>
</evidence>
<dbReference type="InterPro" id="IPR036388">
    <property type="entry name" value="WH-like_DNA-bd_sf"/>
</dbReference>
<dbReference type="NCBIfam" id="NF003420">
    <property type="entry name" value="PRK04841.1"/>
    <property type="match status" value="1"/>
</dbReference>
<sequence>MVKAGVSMFIASKINQPQNLQSLVSRPRLAAALQHTDATKLILVCGPAGYSKTSTIMQWSNQQPNLAWYALDKFDDDPYRFASYLIQTIYNSSQQACEKTLQMLQQRSFANLTTLITQLLDEIGQSQVPLTLVLDDYHCITQPEIHQAMKLLIKYMPTNWKVAITSRNRPPLSLSSLRLKQQLIEIHPEMLAFDLKEVTAFFALRLNFEVSSQSLRDLKNKVEGWPSALQLVALTAKNPEHFLQCAEQIAKSQHAHLWDYLEDEVFAPLTDDEQQLLLDIAPLKQVDAEMVNHLTGRNDGQQVLEKMETDGLFLVARDVQKQWFSFHALFKGFLLHEKAKCPQRQHDDLKIAKIWLQRDMPIYALPHVLYTQDKQLVTDLLLQAGWLIFHEGEVSGLDLCFDLLGDAFLNHPQLVLLKAWMYQVRHQNDQVQPLLTQARNWFQRHKITIPAELSAKFEALEAQVAISQGKVDDALLKANRAMAQLNEGDSHTRLAAQSVIGEAFHCQGQLAAAYKQQENVRQSALRHQQYQTAAWAMYQQVEILYAQAEKDAAEQLLGQLEQLIKSHHLDQLPLYTFALHFKALLAYQHYQFEQAQALSEQALEVASAYGDKWLLFCYSLQAKIALERGDDSASHQLIERIEHLLHNKQYHSDWVANANYARIKYWRSKGDHCALAQWLASAPEPASAFNRFDQCHWRNRIRAMMQLGQLSQAQSLCREIIKDARRCQLHVDINRNHILLASICVQMGDKDAAKASVITALEASLFTGLTTCFIRHGQPLLPLMDELQQQPSVTKAVKHKISELLDLAQYQAKEDLITPFEANKVSEILDHPQVPSLVKNIPLTSREWQVLGFIHHGYTNDKISKTMDVAPTTVKSHIRNLYQKLGLSGREEAINLSNQLLSLAY</sequence>
<name>A0A418YEY5_9GAMM</name>
<evidence type="ECO:0000259" key="4">
    <source>
        <dbReference type="PROSITE" id="PS50043"/>
    </source>
</evidence>
<dbReference type="PANTHER" id="PTHR44688:SF16">
    <property type="entry name" value="DNA-BINDING TRANSCRIPTIONAL ACTIVATOR DEVR_DOSR"/>
    <property type="match status" value="1"/>
</dbReference>
<comment type="caution">
    <text evidence="5">The sequence shown here is derived from an EMBL/GenBank/DDBJ whole genome shotgun (WGS) entry which is preliminary data.</text>
</comment>
<dbReference type="PRINTS" id="PR00038">
    <property type="entry name" value="HTHLUXR"/>
</dbReference>
<keyword evidence="3" id="KW-0804">Transcription</keyword>
<dbReference type="InterPro" id="IPR041617">
    <property type="entry name" value="TPR_MalT"/>
</dbReference>
<dbReference type="PANTHER" id="PTHR44688">
    <property type="entry name" value="DNA-BINDING TRANSCRIPTIONAL ACTIVATOR DEVR_DOSR"/>
    <property type="match status" value="1"/>
</dbReference>
<dbReference type="Pfam" id="PF17874">
    <property type="entry name" value="TPR_MalT"/>
    <property type="match status" value="1"/>
</dbReference>
<dbReference type="Pfam" id="PF00196">
    <property type="entry name" value="GerE"/>
    <property type="match status" value="1"/>
</dbReference>
<accession>A0A418YEY5</accession>
<dbReference type="SMART" id="SM00421">
    <property type="entry name" value="HTH_LUXR"/>
    <property type="match status" value="1"/>
</dbReference>
<evidence type="ECO:0000256" key="1">
    <source>
        <dbReference type="ARBA" id="ARBA00023015"/>
    </source>
</evidence>
<dbReference type="Proteomes" id="UP000283255">
    <property type="component" value="Unassembled WGS sequence"/>
</dbReference>
<dbReference type="InterPro" id="IPR011990">
    <property type="entry name" value="TPR-like_helical_dom_sf"/>
</dbReference>
<feature type="domain" description="HTH luxR-type" evidence="4">
    <location>
        <begin position="836"/>
        <end position="901"/>
    </location>
</feature>
<dbReference type="GO" id="GO:0003677">
    <property type="term" value="F:DNA binding"/>
    <property type="evidence" value="ECO:0007669"/>
    <property type="project" value="UniProtKB-KW"/>
</dbReference>
<dbReference type="CDD" id="cd06170">
    <property type="entry name" value="LuxR_C_like"/>
    <property type="match status" value="1"/>
</dbReference>
<dbReference type="SUPFAM" id="SSF46894">
    <property type="entry name" value="C-terminal effector domain of the bipartite response regulators"/>
    <property type="match status" value="1"/>
</dbReference>
<organism evidence="5 6">
    <name type="scientific">Motilimonas pumila</name>
    <dbReference type="NCBI Taxonomy" id="2303987"/>
    <lineage>
        <taxon>Bacteria</taxon>
        <taxon>Pseudomonadati</taxon>
        <taxon>Pseudomonadota</taxon>
        <taxon>Gammaproteobacteria</taxon>
        <taxon>Alteromonadales</taxon>
        <taxon>Alteromonadales genera incertae sedis</taxon>
        <taxon>Motilimonas</taxon>
    </lineage>
</organism>
<protein>
    <submittedName>
        <fullName evidence="5">HTH-type transcriptional regulator MalT</fullName>
    </submittedName>
</protein>
<dbReference type="Pfam" id="PF25873">
    <property type="entry name" value="WHD_MalT"/>
    <property type="match status" value="1"/>
</dbReference>
<dbReference type="SUPFAM" id="SSF52540">
    <property type="entry name" value="P-loop containing nucleoside triphosphate hydrolases"/>
    <property type="match status" value="1"/>
</dbReference>
<dbReference type="InterPro" id="IPR059106">
    <property type="entry name" value="WHD_MalT"/>
</dbReference>
<dbReference type="PROSITE" id="PS50043">
    <property type="entry name" value="HTH_LUXR_2"/>
    <property type="match status" value="1"/>
</dbReference>
<dbReference type="Gene3D" id="1.25.40.10">
    <property type="entry name" value="Tetratricopeptide repeat domain"/>
    <property type="match status" value="1"/>
</dbReference>
<keyword evidence="6" id="KW-1185">Reference proteome</keyword>
<dbReference type="SUPFAM" id="SSF48452">
    <property type="entry name" value="TPR-like"/>
    <property type="match status" value="1"/>
</dbReference>